<evidence type="ECO:0000256" key="5">
    <source>
        <dbReference type="ARBA" id="ARBA00022729"/>
    </source>
</evidence>
<keyword evidence="8" id="KW-0130">Cell adhesion</keyword>
<evidence type="ECO:0000256" key="3">
    <source>
        <dbReference type="ARBA" id="ARBA00022692"/>
    </source>
</evidence>
<proteinExistence type="predicted"/>
<reference evidence="14" key="1">
    <citation type="submission" date="2025-08" db="UniProtKB">
        <authorList>
            <consortium name="Ensembl"/>
        </authorList>
    </citation>
    <scope>IDENTIFICATION</scope>
</reference>
<dbReference type="SUPFAM" id="SSF49313">
    <property type="entry name" value="Cadherin-like"/>
    <property type="match status" value="4"/>
</dbReference>
<keyword evidence="15" id="KW-1185">Reference proteome</keyword>
<comment type="subcellular location">
    <subcellularLocation>
        <location evidence="1">Cell membrane</location>
        <topology evidence="1">Single-pass type I membrane protein</topology>
    </subcellularLocation>
</comment>
<dbReference type="CDD" id="cd11304">
    <property type="entry name" value="Cadherin_repeat"/>
    <property type="match status" value="4"/>
</dbReference>
<dbReference type="PANTHER" id="PTHR24027">
    <property type="entry name" value="CADHERIN-23"/>
    <property type="match status" value="1"/>
</dbReference>
<dbReference type="GO" id="GO:0005912">
    <property type="term" value="C:adherens junction"/>
    <property type="evidence" value="ECO:0007669"/>
    <property type="project" value="TreeGrafter"/>
</dbReference>
<dbReference type="Ensembl" id="ENSLBET00000018397.1">
    <property type="protein sequence ID" value="ENSLBEP00000017413.1"/>
    <property type="gene ID" value="ENSLBEG00000013390.1"/>
</dbReference>
<feature type="domain" description="Cadherin" evidence="13">
    <location>
        <begin position="14"/>
        <end position="88"/>
    </location>
</feature>
<dbReference type="GO" id="GO:0008013">
    <property type="term" value="F:beta-catenin binding"/>
    <property type="evidence" value="ECO:0007669"/>
    <property type="project" value="TreeGrafter"/>
</dbReference>
<dbReference type="InterPro" id="IPR020894">
    <property type="entry name" value="Cadherin_CS"/>
</dbReference>
<dbReference type="FunFam" id="2.60.40.60:FF:000008">
    <property type="entry name" value="Cadherin 24"/>
    <property type="match status" value="1"/>
</dbReference>
<dbReference type="FunFam" id="2.60.40.60:FF:000012">
    <property type="entry name" value="Cadherin 24"/>
    <property type="match status" value="1"/>
</dbReference>
<dbReference type="GO" id="GO:0007043">
    <property type="term" value="P:cell-cell junction assembly"/>
    <property type="evidence" value="ECO:0007669"/>
    <property type="project" value="TreeGrafter"/>
</dbReference>
<evidence type="ECO:0000256" key="11">
    <source>
        <dbReference type="ARBA" id="ARBA00023180"/>
    </source>
</evidence>
<dbReference type="GeneTree" id="ENSGT00940000157031"/>
<keyword evidence="11" id="KW-0325">Glycoprotein</keyword>
<evidence type="ECO:0000313" key="15">
    <source>
        <dbReference type="Proteomes" id="UP000261660"/>
    </source>
</evidence>
<dbReference type="GO" id="GO:0016339">
    <property type="term" value="P:calcium-dependent cell-cell adhesion via plasma membrane cell adhesion molecules"/>
    <property type="evidence" value="ECO:0007669"/>
    <property type="project" value="TreeGrafter"/>
</dbReference>
<dbReference type="InterPro" id="IPR015919">
    <property type="entry name" value="Cadherin-like_sf"/>
</dbReference>
<feature type="domain" description="Cadherin" evidence="13">
    <location>
        <begin position="313"/>
        <end position="393"/>
    </location>
</feature>
<protein>
    <submittedName>
        <fullName evidence="14">Cadherin-7-like</fullName>
    </submittedName>
</protein>
<dbReference type="Pfam" id="PF00028">
    <property type="entry name" value="Cadherin"/>
    <property type="match status" value="4"/>
</dbReference>
<evidence type="ECO:0000313" key="14">
    <source>
        <dbReference type="Ensembl" id="ENSLBEP00000017413.1"/>
    </source>
</evidence>
<name>A0A3Q3FDU1_9LABR</name>
<sequence length="402" mass="44541">SNTLSHQHTITPRNQHTRYFLSGEGAMSIFTIDENTGDIHATKRLDREQQEYFTLRAQARDRNTNLLVEPESLFIIKVQDINDNEPKFLDGPYTARVPERCPVGTSVMTVVATDDDDPTYGNSAGLVYSLLQGQPFFSVEPKTGVVRTALPDMDREIRDNYLLVVQAKDMIGQMGGLSGTTSVTVMLTDVNDNPPHFPRSDYQFSVPESAMVFTVVAKIKALDLDIGLNSEMDYRVLDGDGLGTFRVITDPNTQEGLVTLQKALDFEAKSSYLLRVEASNHFLDARFLSIGPFRDVAVLRLLVENVDEPPVFSSSISRMVVSEAAAVGAEVGSVSARDPDNINSPIRYVTTERHTSDVECYFNIDSVSGVISTARPLDREINAVHNISVLATEICESELYYI</sequence>
<dbReference type="PROSITE" id="PS00232">
    <property type="entry name" value="CADHERIN_1"/>
    <property type="match status" value="1"/>
</dbReference>
<evidence type="ECO:0000256" key="8">
    <source>
        <dbReference type="ARBA" id="ARBA00022889"/>
    </source>
</evidence>
<keyword evidence="10" id="KW-0472">Membrane</keyword>
<dbReference type="GO" id="GO:0016477">
    <property type="term" value="P:cell migration"/>
    <property type="evidence" value="ECO:0007669"/>
    <property type="project" value="TreeGrafter"/>
</dbReference>
<evidence type="ECO:0000256" key="4">
    <source>
        <dbReference type="ARBA" id="ARBA00022723"/>
    </source>
</evidence>
<keyword evidence="3" id="KW-0812">Transmembrane</keyword>
<evidence type="ECO:0000256" key="6">
    <source>
        <dbReference type="ARBA" id="ARBA00022737"/>
    </source>
</evidence>
<evidence type="ECO:0000256" key="7">
    <source>
        <dbReference type="ARBA" id="ARBA00022837"/>
    </source>
</evidence>
<keyword evidence="4" id="KW-0479">Metal-binding</keyword>
<dbReference type="GO" id="GO:0016342">
    <property type="term" value="C:catenin complex"/>
    <property type="evidence" value="ECO:0007669"/>
    <property type="project" value="TreeGrafter"/>
</dbReference>
<keyword evidence="6" id="KW-0677">Repeat</keyword>
<dbReference type="PANTHER" id="PTHR24027:SF91">
    <property type="entry name" value="CADHERIN-7"/>
    <property type="match status" value="1"/>
</dbReference>
<dbReference type="SMART" id="SM00112">
    <property type="entry name" value="CA"/>
    <property type="match status" value="4"/>
</dbReference>
<keyword evidence="2" id="KW-1003">Cell membrane</keyword>
<dbReference type="InterPro" id="IPR039808">
    <property type="entry name" value="Cadherin"/>
</dbReference>
<evidence type="ECO:0000256" key="1">
    <source>
        <dbReference type="ARBA" id="ARBA00004251"/>
    </source>
</evidence>
<evidence type="ECO:0000256" key="2">
    <source>
        <dbReference type="ARBA" id="ARBA00022475"/>
    </source>
</evidence>
<evidence type="ECO:0000256" key="9">
    <source>
        <dbReference type="ARBA" id="ARBA00022989"/>
    </source>
</evidence>
<feature type="domain" description="Cadherin" evidence="13">
    <location>
        <begin position="198"/>
        <end position="312"/>
    </location>
</feature>
<keyword evidence="5" id="KW-0732">Signal</keyword>
<keyword evidence="7 12" id="KW-0106">Calcium</keyword>
<dbReference type="GO" id="GO:0045296">
    <property type="term" value="F:cadherin binding"/>
    <property type="evidence" value="ECO:0007669"/>
    <property type="project" value="TreeGrafter"/>
</dbReference>
<dbReference type="PROSITE" id="PS50268">
    <property type="entry name" value="CADHERIN_2"/>
    <property type="match status" value="4"/>
</dbReference>
<dbReference type="GO" id="GO:0005509">
    <property type="term" value="F:calcium ion binding"/>
    <property type="evidence" value="ECO:0007669"/>
    <property type="project" value="UniProtKB-UniRule"/>
</dbReference>
<dbReference type="GO" id="GO:0007156">
    <property type="term" value="P:homophilic cell adhesion via plasma membrane adhesion molecules"/>
    <property type="evidence" value="ECO:0007669"/>
    <property type="project" value="InterPro"/>
</dbReference>
<feature type="domain" description="Cadherin" evidence="13">
    <location>
        <begin position="89"/>
        <end position="197"/>
    </location>
</feature>
<reference evidence="14" key="2">
    <citation type="submission" date="2025-09" db="UniProtKB">
        <authorList>
            <consortium name="Ensembl"/>
        </authorList>
    </citation>
    <scope>IDENTIFICATION</scope>
</reference>
<dbReference type="Proteomes" id="UP000261660">
    <property type="component" value="Unplaced"/>
</dbReference>
<dbReference type="FunFam" id="2.60.40.60:FF:000009">
    <property type="entry name" value="Cadherin 24"/>
    <property type="match status" value="1"/>
</dbReference>
<accession>A0A3Q3FDU1</accession>
<evidence type="ECO:0000259" key="13">
    <source>
        <dbReference type="PROSITE" id="PS50268"/>
    </source>
</evidence>
<dbReference type="InterPro" id="IPR002126">
    <property type="entry name" value="Cadherin-like_dom"/>
</dbReference>
<dbReference type="GO" id="GO:0044331">
    <property type="term" value="P:cell-cell adhesion mediated by cadherin"/>
    <property type="evidence" value="ECO:0007669"/>
    <property type="project" value="TreeGrafter"/>
</dbReference>
<organism evidence="14 15">
    <name type="scientific">Labrus bergylta</name>
    <name type="common">ballan wrasse</name>
    <dbReference type="NCBI Taxonomy" id="56723"/>
    <lineage>
        <taxon>Eukaryota</taxon>
        <taxon>Metazoa</taxon>
        <taxon>Chordata</taxon>
        <taxon>Craniata</taxon>
        <taxon>Vertebrata</taxon>
        <taxon>Euteleostomi</taxon>
        <taxon>Actinopterygii</taxon>
        <taxon>Neopterygii</taxon>
        <taxon>Teleostei</taxon>
        <taxon>Neoteleostei</taxon>
        <taxon>Acanthomorphata</taxon>
        <taxon>Eupercaria</taxon>
        <taxon>Labriformes</taxon>
        <taxon>Labridae</taxon>
        <taxon>Labrus</taxon>
    </lineage>
</organism>
<keyword evidence="9" id="KW-1133">Transmembrane helix</keyword>
<evidence type="ECO:0000256" key="10">
    <source>
        <dbReference type="ARBA" id="ARBA00023136"/>
    </source>
</evidence>
<dbReference type="AlphaFoldDB" id="A0A3Q3FDU1"/>
<dbReference type="PRINTS" id="PR00205">
    <property type="entry name" value="CADHERIN"/>
</dbReference>
<dbReference type="Gene3D" id="2.60.40.60">
    <property type="entry name" value="Cadherins"/>
    <property type="match status" value="4"/>
</dbReference>
<dbReference type="GO" id="GO:0000902">
    <property type="term" value="P:cell morphogenesis"/>
    <property type="evidence" value="ECO:0007669"/>
    <property type="project" value="TreeGrafter"/>
</dbReference>
<evidence type="ECO:0000256" key="12">
    <source>
        <dbReference type="PROSITE-ProRule" id="PRU00043"/>
    </source>
</evidence>
<dbReference type="GO" id="GO:0034332">
    <property type="term" value="P:adherens junction organization"/>
    <property type="evidence" value="ECO:0007669"/>
    <property type="project" value="TreeGrafter"/>
</dbReference>